<dbReference type="RefSeq" id="WP_203940315.1">
    <property type="nucleotide sequence ID" value="NZ_BAAAGJ010000011.1"/>
</dbReference>
<dbReference type="PANTHER" id="PTHR22600">
    <property type="entry name" value="BETA-HEXOSAMINIDASE"/>
    <property type="match status" value="1"/>
</dbReference>
<dbReference type="InterPro" id="IPR029018">
    <property type="entry name" value="Hex-like_dom2"/>
</dbReference>
<dbReference type="GO" id="GO:0005975">
    <property type="term" value="P:carbohydrate metabolic process"/>
    <property type="evidence" value="ECO:0007669"/>
    <property type="project" value="InterPro"/>
</dbReference>
<dbReference type="AlphaFoldDB" id="A0A8J4DL77"/>
<dbReference type="SUPFAM" id="SSF51445">
    <property type="entry name" value="(Trans)glycosidases"/>
    <property type="match status" value="1"/>
</dbReference>
<evidence type="ECO:0000313" key="10">
    <source>
        <dbReference type="Proteomes" id="UP000652013"/>
    </source>
</evidence>
<evidence type="ECO:0000259" key="8">
    <source>
        <dbReference type="Pfam" id="PF02838"/>
    </source>
</evidence>
<sequence>MTISTVPAPVSAVSGGPGFVLRPDTPLSAAPGCEREAAWWRRTVGPATGCAFPPGAGGVTLRLDPGRPHEGYALRVGPSGVDLAGGSPAGVFRGLQTLRQLLPPAALRRAAVAAGPWPLPGVRIADAPRFAWRGVLLDVARHFLPPADVLRFVDLAAFHQLNVLHLHLTDDQGWRLPVPGWPRLTTVGAWRASSSLGDWRHGRDDGRPHGGAYSEDDLREIVAYAAERHITVVPEVDLPGHMQAAIAAYPELGNGLAADPRVRTAWGIATQVLNVSDTALGFCRDVLDQVCALFPGDYVGIGGDECPKDEWRASPAAQERMRALGLPDEDALQSWFLGRVAEHLASRGRRVYGWDEILEGGAPPGATVAAWRGPGPAVLAARAGHDVVACPDTAVYLDYRQSADPGEPTPVGTELTLADVYAFDPVPPGLPPELTPRVIGAQANVWTEHMESARRIDYMAFPRLCAFAEVAWGTGGDYAGFAARLGAHLARLDALGVEYRPLDGPRPWHARPDAPGRPRSRAERLAEVAEMTANLDGA</sequence>
<organism evidence="9 10">
    <name type="scientific">Spirilliplanes yamanashiensis</name>
    <dbReference type="NCBI Taxonomy" id="42233"/>
    <lineage>
        <taxon>Bacteria</taxon>
        <taxon>Bacillati</taxon>
        <taxon>Actinomycetota</taxon>
        <taxon>Actinomycetes</taxon>
        <taxon>Micromonosporales</taxon>
        <taxon>Micromonosporaceae</taxon>
        <taxon>Spirilliplanes</taxon>
    </lineage>
</organism>
<dbReference type="CDD" id="cd06563">
    <property type="entry name" value="GH20_chitobiase-like"/>
    <property type="match status" value="1"/>
</dbReference>
<dbReference type="InterPro" id="IPR015882">
    <property type="entry name" value="HEX_bac_N"/>
</dbReference>
<feature type="domain" description="Beta-hexosaminidase bacterial type N-terminal" evidence="8">
    <location>
        <begin position="3"/>
        <end position="127"/>
    </location>
</feature>
<dbReference type="Gene3D" id="3.20.20.80">
    <property type="entry name" value="Glycosidases"/>
    <property type="match status" value="1"/>
</dbReference>
<evidence type="ECO:0000256" key="1">
    <source>
        <dbReference type="ARBA" id="ARBA00001231"/>
    </source>
</evidence>
<dbReference type="GO" id="GO:0004563">
    <property type="term" value="F:beta-N-acetylhexosaminidase activity"/>
    <property type="evidence" value="ECO:0007669"/>
    <property type="project" value="UniProtKB-EC"/>
</dbReference>
<reference evidence="9" key="1">
    <citation type="submission" date="2021-01" db="EMBL/GenBank/DDBJ databases">
        <title>Whole genome shotgun sequence of Spirilliplanes yamanashiensis NBRC 15828.</title>
        <authorList>
            <person name="Komaki H."/>
            <person name="Tamura T."/>
        </authorList>
    </citation>
    <scope>NUCLEOTIDE SEQUENCE</scope>
    <source>
        <strain evidence="9">NBRC 15828</strain>
    </source>
</reference>
<dbReference type="Gene3D" id="3.30.379.10">
    <property type="entry name" value="Chitobiase/beta-hexosaminidase domain 2-like"/>
    <property type="match status" value="1"/>
</dbReference>
<dbReference type="InterPro" id="IPR017853">
    <property type="entry name" value="GH"/>
</dbReference>
<evidence type="ECO:0000256" key="2">
    <source>
        <dbReference type="ARBA" id="ARBA00006285"/>
    </source>
</evidence>
<keyword evidence="5" id="KW-0326">Glycosidase</keyword>
<dbReference type="SUPFAM" id="SSF55545">
    <property type="entry name" value="beta-N-acetylhexosaminidase-like domain"/>
    <property type="match status" value="1"/>
</dbReference>
<dbReference type="GO" id="GO:0016020">
    <property type="term" value="C:membrane"/>
    <property type="evidence" value="ECO:0007669"/>
    <property type="project" value="TreeGrafter"/>
</dbReference>
<dbReference type="Proteomes" id="UP000652013">
    <property type="component" value="Unassembled WGS sequence"/>
</dbReference>
<protein>
    <recommendedName>
        <fullName evidence="3">beta-N-acetylhexosaminidase</fullName>
        <ecNumber evidence="3">3.2.1.52</ecNumber>
    </recommendedName>
</protein>
<dbReference type="PRINTS" id="PR00738">
    <property type="entry name" value="GLHYDRLASE20"/>
</dbReference>
<accession>A0A8J4DL77</accession>
<keyword evidence="10" id="KW-1185">Reference proteome</keyword>
<dbReference type="GO" id="GO:0030203">
    <property type="term" value="P:glycosaminoglycan metabolic process"/>
    <property type="evidence" value="ECO:0007669"/>
    <property type="project" value="TreeGrafter"/>
</dbReference>
<dbReference type="PANTHER" id="PTHR22600:SF57">
    <property type="entry name" value="BETA-N-ACETYLHEXOSAMINIDASE"/>
    <property type="match status" value="1"/>
</dbReference>
<dbReference type="InterPro" id="IPR015883">
    <property type="entry name" value="Glyco_hydro_20_cat"/>
</dbReference>
<comment type="caution">
    <text evidence="9">The sequence shown here is derived from an EMBL/GenBank/DDBJ whole genome shotgun (WGS) entry which is preliminary data.</text>
</comment>
<comment type="similarity">
    <text evidence="2">Belongs to the glycosyl hydrolase 20 family.</text>
</comment>
<evidence type="ECO:0000313" key="9">
    <source>
        <dbReference type="EMBL" id="GIJ05098.1"/>
    </source>
</evidence>
<keyword evidence="4" id="KW-0378">Hydrolase</keyword>
<dbReference type="Pfam" id="PF00728">
    <property type="entry name" value="Glyco_hydro_20"/>
    <property type="match status" value="1"/>
</dbReference>
<evidence type="ECO:0000259" key="7">
    <source>
        <dbReference type="Pfam" id="PF00728"/>
    </source>
</evidence>
<evidence type="ECO:0000256" key="5">
    <source>
        <dbReference type="ARBA" id="ARBA00023295"/>
    </source>
</evidence>
<dbReference type="Pfam" id="PF02838">
    <property type="entry name" value="Glyco_hydro_20b"/>
    <property type="match status" value="1"/>
</dbReference>
<evidence type="ECO:0000256" key="4">
    <source>
        <dbReference type="ARBA" id="ARBA00022801"/>
    </source>
</evidence>
<evidence type="ECO:0000256" key="3">
    <source>
        <dbReference type="ARBA" id="ARBA00012663"/>
    </source>
</evidence>
<feature type="domain" description="Glycoside hydrolase family 20 catalytic" evidence="7">
    <location>
        <begin position="130"/>
        <end position="472"/>
    </location>
</feature>
<comment type="catalytic activity">
    <reaction evidence="1">
        <text>Hydrolysis of terminal non-reducing N-acetyl-D-hexosamine residues in N-acetyl-beta-D-hexosaminides.</text>
        <dbReference type="EC" id="3.2.1.52"/>
    </reaction>
</comment>
<dbReference type="InterPro" id="IPR025705">
    <property type="entry name" value="Beta_hexosaminidase_sua/sub"/>
</dbReference>
<feature type="active site" description="Proton donor" evidence="6">
    <location>
        <position position="305"/>
    </location>
</feature>
<dbReference type="EMBL" id="BOOY01000031">
    <property type="protein sequence ID" value="GIJ05098.1"/>
    <property type="molecule type" value="Genomic_DNA"/>
</dbReference>
<name>A0A8J4DL77_9ACTN</name>
<proteinExistence type="inferred from homology"/>
<gene>
    <name evidence="9" type="ORF">Sya03_44500</name>
</gene>
<evidence type="ECO:0000256" key="6">
    <source>
        <dbReference type="PIRSR" id="PIRSR625705-1"/>
    </source>
</evidence>
<dbReference type="EC" id="3.2.1.52" evidence="3"/>